<dbReference type="EMBL" id="MZGJ01000039">
    <property type="protein sequence ID" value="OQX50278.1"/>
    <property type="molecule type" value="Genomic_DNA"/>
</dbReference>
<evidence type="ECO:0000313" key="3">
    <source>
        <dbReference type="Proteomes" id="UP000192520"/>
    </source>
</evidence>
<keyword evidence="1" id="KW-0472">Membrane</keyword>
<name>A0A1W9NW02_UNCC3</name>
<evidence type="ECO:0000256" key="1">
    <source>
        <dbReference type="SAM" id="Phobius"/>
    </source>
</evidence>
<proteinExistence type="predicted"/>
<protein>
    <submittedName>
        <fullName evidence="2">Uncharacterized protein</fullName>
    </submittedName>
</protein>
<dbReference type="AlphaFoldDB" id="A0A1W9NW02"/>
<keyword evidence="1" id="KW-0812">Transmembrane</keyword>
<sequence>MYCEYLSTLFDLAPLKSKDLLSPGSFFLSRGGLFFSALAFALLFYFAVVVAVAIAVAVVVVVVAIIVIIVRLFL</sequence>
<evidence type="ECO:0000313" key="2">
    <source>
        <dbReference type="EMBL" id="OQX50278.1"/>
    </source>
</evidence>
<comment type="caution">
    <text evidence="2">The sequence shown here is derived from an EMBL/GenBank/DDBJ whole genome shotgun (WGS) entry which is preliminary data.</text>
</comment>
<dbReference type="Proteomes" id="UP000192520">
    <property type="component" value="Unassembled WGS sequence"/>
</dbReference>
<gene>
    <name evidence="2" type="ORF">B5M47_04040</name>
</gene>
<reference evidence="3" key="1">
    <citation type="submission" date="2017-03" db="EMBL/GenBank/DDBJ databases">
        <title>Novel pathways for hydrocarbon cycling and metabolic interdependencies in hydrothermal sediment communities.</title>
        <authorList>
            <person name="Dombrowski N."/>
            <person name="Seitz K."/>
            <person name="Teske A."/>
            <person name="Baker B."/>
        </authorList>
    </citation>
    <scope>NUCLEOTIDE SEQUENCE [LARGE SCALE GENOMIC DNA]</scope>
</reference>
<feature type="transmembrane region" description="Helical" evidence="1">
    <location>
        <begin position="26"/>
        <end position="46"/>
    </location>
</feature>
<organism evidence="2 3">
    <name type="scientific">candidate division CPR3 bacterium 4484_211</name>
    <dbReference type="NCBI Taxonomy" id="1968527"/>
    <lineage>
        <taxon>Bacteria</taxon>
        <taxon>Bacteria division CPR3</taxon>
    </lineage>
</organism>
<feature type="transmembrane region" description="Helical" evidence="1">
    <location>
        <begin position="52"/>
        <end position="73"/>
    </location>
</feature>
<keyword evidence="1" id="KW-1133">Transmembrane helix</keyword>
<accession>A0A1W9NW02</accession>